<feature type="compositionally biased region" description="Polar residues" evidence="1">
    <location>
        <begin position="968"/>
        <end position="988"/>
    </location>
</feature>
<feature type="compositionally biased region" description="Polar residues" evidence="1">
    <location>
        <begin position="906"/>
        <end position="916"/>
    </location>
</feature>
<feature type="compositionally biased region" description="Polar residues" evidence="1">
    <location>
        <begin position="88"/>
        <end position="100"/>
    </location>
</feature>
<feature type="compositionally biased region" description="Basic and acidic residues" evidence="1">
    <location>
        <begin position="371"/>
        <end position="394"/>
    </location>
</feature>
<protein>
    <submittedName>
        <fullName evidence="2">Uncharacterized protein</fullName>
    </submittedName>
</protein>
<dbReference type="Proteomes" id="UP000800041">
    <property type="component" value="Unassembled WGS sequence"/>
</dbReference>
<organism evidence="2 3">
    <name type="scientific">Aulographum hederae CBS 113979</name>
    <dbReference type="NCBI Taxonomy" id="1176131"/>
    <lineage>
        <taxon>Eukaryota</taxon>
        <taxon>Fungi</taxon>
        <taxon>Dikarya</taxon>
        <taxon>Ascomycota</taxon>
        <taxon>Pezizomycotina</taxon>
        <taxon>Dothideomycetes</taxon>
        <taxon>Pleosporomycetidae</taxon>
        <taxon>Aulographales</taxon>
        <taxon>Aulographaceae</taxon>
    </lineage>
</organism>
<feature type="compositionally biased region" description="Low complexity" evidence="1">
    <location>
        <begin position="917"/>
        <end position="928"/>
    </location>
</feature>
<feature type="region of interest" description="Disordered" evidence="1">
    <location>
        <begin position="496"/>
        <end position="709"/>
    </location>
</feature>
<feature type="compositionally biased region" description="Basic and acidic residues" evidence="1">
    <location>
        <begin position="999"/>
        <end position="1011"/>
    </location>
</feature>
<accession>A0A6G1H9T8</accession>
<feature type="compositionally biased region" description="Polar residues" evidence="1">
    <location>
        <begin position="205"/>
        <end position="217"/>
    </location>
</feature>
<feature type="compositionally biased region" description="Low complexity" evidence="1">
    <location>
        <begin position="319"/>
        <end position="343"/>
    </location>
</feature>
<evidence type="ECO:0000256" key="1">
    <source>
        <dbReference type="SAM" id="MobiDB-lite"/>
    </source>
</evidence>
<feature type="region of interest" description="Disordered" evidence="1">
    <location>
        <begin position="88"/>
        <end position="476"/>
    </location>
</feature>
<dbReference type="EMBL" id="ML977144">
    <property type="protein sequence ID" value="KAF1989827.1"/>
    <property type="molecule type" value="Genomic_DNA"/>
</dbReference>
<evidence type="ECO:0000313" key="2">
    <source>
        <dbReference type="EMBL" id="KAF1989827.1"/>
    </source>
</evidence>
<proteinExistence type="predicted"/>
<feature type="region of interest" description="Disordered" evidence="1">
    <location>
        <begin position="1038"/>
        <end position="1065"/>
    </location>
</feature>
<feature type="compositionally biased region" description="Pro residues" evidence="1">
    <location>
        <begin position="270"/>
        <end position="285"/>
    </location>
</feature>
<feature type="compositionally biased region" description="Basic and acidic residues" evidence="1">
    <location>
        <begin position="564"/>
        <end position="578"/>
    </location>
</feature>
<reference evidence="2" key="1">
    <citation type="journal article" date="2020" name="Stud. Mycol.">
        <title>101 Dothideomycetes genomes: a test case for predicting lifestyles and emergence of pathogens.</title>
        <authorList>
            <person name="Haridas S."/>
            <person name="Albert R."/>
            <person name="Binder M."/>
            <person name="Bloem J."/>
            <person name="Labutti K."/>
            <person name="Salamov A."/>
            <person name="Andreopoulos B."/>
            <person name="Baker S."/>
            <person name="Barry K."/>
            <person name="Bills G."/>
            <person name="Bluhm B."/>
            <person name="Cannon C."/>
            <person name="Castanera R."/>
            <person name="Culley D."/>
            <person name="Daum C."/>
            <person name="Ezra D."/>
            <person name="Gonzalez J."/>
            <person name="Henrissat B."/>
            <person name="Kuo A."/>
            <person name="Liang C."/>
            <person name="Lipzen A."/>
            <person name="Lutzoni F."/>
            <person name="Magnuson J."/>
            <person name="Mondo S."/>
            <person name="Nolan M."/>
            <person name="Ohm R."/>
            <person name="Pangilinan J."/>
            <person name="Park H.-J."/>
            <person name="Ramirez L."/>
            <person name="Alfaro M."/>
            <person name="Sun H."/>
            <person name="Tritt A."/>
            <person name="Yoshinaga Y."/>
            <person name="Zwiers L.-H."/>
            <person name="Turgeon B."/>
            <person name="Goodwin S."/>
            <person name="Spatafora J."/>
            <person name="Crous P."/>
            <person name="Grigoriev I."/>
        </authorList>
    </citation>
    <scope>NUCLEOTIDE SEQUENCE</scope>
    <source>
        <strain evidence="2">CBS 113979</strain>
    </source>
</reference>
<keyword evidence="3" id="KW-1185">Reference proteome</keyword>
<feature type="compositionally biased region" description="Basic residues" evidence="1">
    <location>
        <begin position="598"/>
        <end position="609"/>
    </location>
</feature>
<feature type="compositionally biased region" description="Basic and acidic residues" evidence="1">
    <location>
        <begin position="1055"/>
        <end position="1065"/>
    </location>
</feature>
<sequence>MEVLIVLFMRHVDPRDFIVAVPVLFFVLEPELAIQIFLCLVGSHKSRPTAIEMPEPCIEEVHSRPSLFLDEAWGSELEELFSYFLSPDSSRTSSIMSNRTPSPMSRPPLSRGGSSASSVSSAGKPAPKPVPSFQDFMKNMPGAPKEQKALPSVPSKGPPPVDRRKTVKRSSSVHSRAGLWEGAAPWKSDDDEEDGSEDYILQPRRFSTSTPHLSKTQPMPPLLEARTYQPLLPDPSPASTPPRSPLPAHESLPLRYDDPEEGEKIWAPLPLQPPSPPPLNYPPLPIQRTQPIALDTSVGGGTVIRDFAPESPLSRFTGSPVSPNSHPSNVSSRSASTSTTHSRFSSHDKTLASLGLSDADSIMPSPGWAKTRGERGGNSLERRQHQDAYLERRQPAGQSSSRSRTRYAVDDEWEDSTSPVDLPAYAARDPEQQSFPNAAKGVYHEPPSSPNSPAFLLMHERLNNRAGSESSTDGRDIKLVPAPLFWDNRFKPNQVSQDDLLDIPDPETQSSKSKKASKAHKTKAGKKGAAAATGPLKMVLPTTIRRHDSSTGEIPISPPPVTPPEERARNQKLREMQDPNRFSAFYPRAQSPATSGRFKLRKRPKQVKKKTGEAEKSGMPLELVLPRSVNNSPRPSVERGSPRPSGSPRPAVQRAGSGNGLRNPPTTTTRSASPLVRDFAQPDTHTRKPSGAASQDAYDIQTTSPVSHPKFGTGYSFGYGRGAPVDTNHYPMMNTTGMRVGGPGFTGVVGAGPGSAPRKSSIEERTAQIQLNVDREFTDSARGSRHGSVSVASTNSSRGLYYPPTSSAGAGQMKDNMHRKSSSVESVKNALKAVRQRVSGVLDPDDENLTALGTTPLPGEVPSHPYSHVQPQTQPMMGMGYGPGPMQSNSTGDGLAVRGHNRGPSHASTTSGRSVLSTISTASASSPISPGPKPTFPNVDLPASPPSTSPIAAPGQGTLFPPPRRSESNPTKAPSVSTVNTTRSSDSFLSRALSGHTAARREKEMEKRRSEIKRSIRVVGQVDPRCVETKEGAYKRERVGGGDVGRDSTGASLGGKKETFGEGWV</sequence>
<feature type="compositionally biased region" description="Pro residues" evidence="1">
    <location>
        <begin position="232"/>
        <end position="245"/>
    </location>
</feature>
<feature type="compositionally biased region" description="Low complexity" evidence="1">
    <location>
        <begin position="101"/>
        <end position="125"/>
    </location>
</feature>
<evidence type="ECO:0000313" key="3">
    <source>
        <dbReference type="Proteomes" id="UP000800041"/>
    </source>
</evidence>
<gene>
    <name evidence="2" type="ORF">K402DRAFT_451991</name>
</gene>
<feature type="region of interest" description="Disordered" evidence="1">
    <location>
        <begin position="883"/>
        <end position="1011"/>
    </location>
</feature>
<feature type="compositionally biased region" description="Basic residues" evidence="1">
    <location>
        <begin position="512"/>
        <end position="526"/>
    </location>
</feature>
<name>A0A6G1H9T8_9PEZI</name>
<dbReference type="AlphaFoldDB" id="A0A6G1H9T8"/>
<feature type="region of interest" description="Disordered" evidence="1">
    <location>
        <begin position="843"/>
        <end position="863"/>
    </location>
</feature>